<sequence>MMTPHTISCSLPGLPGVPKERGFALRSLGTAAIRRSSIGYCNQKSLGDRRLRSSTTSRCFLLDLVVQSGVDPASQLPSDASDGPWAWVLGLGGIVSVLLSFTKSKWGPLLKFKNEADSVLQTAEDVVERVERVAKEVENTAEGVAGILPEGGKLRTVAKFIEGVAEETAKDAHLVDGFIDKVQELEKEVDEGVESLLERPARSRPVSDGDVDGN</sequence>
<dbReference type="AlphaFoldDB" id="A0AAN7LVQ6"/>
<keyword evidence="3" id="KW-1185">Reference proteome</keyword>
<proteinExistence type="predicted"/>
<dbReference type="EMBL" id="JAXQNO010000008">
    <property type="protein sequence ID" value="KAK4792969.1"/>
    <property type="molecule type" value="Genomic_DNA"/>
</dbReference>
<gene>
    <name evidence="2" type="ORF">SAY86_023404</name>
</gene>
<accession>A0AAN7LVQ6</accession>
<comment type="caution">
    <text evidence="2">The sequence shown here is derived from an EMBL/GenBank/DDBJ whole genome shotgun (WGS) entry which is preliminary data.</text>
</comment>
<reference evidence="2 3" key="1">
    <citation type="journal article" date="2023" name="Hortic Res">
        <title>Pangenome of water caltrop reveals structural variations and asymmetric subgenome divergence after allopolyploidization.</title>
        <authorList>
            <person name="Zhang X."/>
            <person name="Chen Y."/>
            <person name="Wang L."/>
            <person name="Yuan Y."/>
            <person name="Fang M."/>
            <person name="Shi L."/>
            <person name="Lu R."/>
            <person name="Comes H.P."/>
            <person name="Ma Y."/>
            <person name="Chen Y."/>
            <person name="Huang G."/>
            <person name="Zhou Y."/>
            <person name="Zheng Z."/>
            <person name="Qiu Y."/>
        </authorList>
    </citation>
    <scope>NUCLEOTIDE SEQUENCE [LARGE SCALE GENOMIC DNA]</scope>
    <source>
        <strain evidence="2">F231</strain>
    </source>
</reference>
<evidence type="ECO:0000313" key="3">
    <source>
        <dbReference type="Proteomes" id="UP001346149"/>
    </source>
</evidence>
<dbReference type="PANTHER" id="PTHR33735">
    <property type="entry name" value="EXPRESSED PROTEIN"/>
    <property type="match status" value="1"/>
</dbReference>
<evidence type="ECO:0000256" key="1">
    <source>
        <dbReference type="SAM" id="MobiDB-lite"/>
    </source>
</evidence>
<protein>
    <submittedName>
        <fullName evidence="2">Uncharacterized protein</fullName>
    </submittedName>
</protein>
<feature type="compositionally biased region" description="Basic and acidic residues" evidence="1">
    <location>
        <begin position="196"/>
        <end position="207"/>
    </location>
</feature>
<dbReference type="PANTHER" id="PTHR33735:SF14">
    <property type="entry name" value="PHAGE CAPSID SCAFFOLDING PROTEIN (GPO) SERINE PEPTIDASE"/>
    <property type="match status" value="1"/>
</dbReference>
<dbReference type="Proteomes" id="UP001346149">
    <property type="component" value="Unassembled WGS sequence"/>
</dbReference>
<name>A0AAN7LVQ6_TRANT</name>
<feature type="region of interest" description="Disordered" evidence="1">
    <location>
        <begin position="193"/>
        <end position="214"/>
    </location>
</feature>
<evidence type="ECO:0000313" key="2">
    <source>
        <dbReference type="EMBL" id="KAK4792969.1"/>
    </source>
</evidence>
<organism evidence="2 3">
    <name type="scientific">Trapa natans</name>
    <name type="common">Water chestnut</name>
    <dbReference type="NCBI Taxonomy" id="22666"/>
    <lineage>
        <taxon>Eukaryota</taxon>
        <taxon>Viridiplantae</taxon>
        <taxon>Streptophyta</taxon>
        <taxon>Embryophyta</taxon>
        <taxon>Tracheophyta</taxon>
        <taxon>Spermatophyta</taxon>
        <taxon>Magnoliopsida</taxon>
        <taxon>eudicotyledons</taxon>
        <taxon>Gunneridae</taxon>
        <taxon>Pentapetalae</taxon>
        <taxon>rosids</taxon>
        <taxon>malvids</taxon>
        <taxon>Myrtales</taxon>
        <taxon>Lythraceae</taxon>
        <taxon>Trapa</taxon>
    </lineage>
</organism>